<feature type="signal peptide" evidence="1">
    <location>
        <begin position="1"/>
        <end position="21"/>
    </location>
</feature>
<dbReference type="AlphaFoldDB" id="A0A7W3ZEP1"/>
<dbReference type="RefSeq" id="WP_182895022.1">
    <property type="nucleotide sequence ID" value="NZ_JACGZW010000013.1"/>
</dbReference>
<proteinExistence type="predicted"/>
<reference evidence="2 3" key="1">
    <citation type="submission" date="2020-08" db="EMBL/GenBank/DDBJ databases">
        <title>Amycolatopsis sp. nov. DR6-1 isolated from Dendrobium heterocarpum.</title>
        <authorList>
            <person name="Tedsree N."/>
            <person name="Kuncharoen N."/>
            <person name="Likhitwitayawuid K."/>
            <person name="Tanasupawat S."/>
        </authorList>
    </citation>
    <scope>NUCLEOTIDE SEQUENCE [LARGE SCALE GENOMIC DNA]</scope>
    <source>
        <strain evidence="2 3">DR6-1</strain>
    </source>
</reference>
<keyword evidence="3" id="KW-1185">Reference proteome</keyword>
<evidence type="ECO:0000313" key="2">
    <source>
        <dbReference type="EMBL" id="MBB1158247.1"/>
    </source>
</evidence>
<sequence>MGMVLAALALGLFGLTPSASATTGDLGGMMLAEYCQAMHFDGAVDSRNGQSNPWFCYRNNPRTLVPLDLFGACHWQFFDLAGAGFKVTCLGPGGRCWALNATD</sequence>
<accession>A0A7W3ZEP1</accession>
<evidence type="ECO:0000313" key="3">
    <source>
        <dbReference type="Proteomes" id="UP000526734"/>
    </source>
</evidence>
<organism evidence="2 3">
    <name type="scientific">Amycolatopsis dendrobii</name>
    <dbReference type="NCBI Taxonomy" id="2760662"/>
    <lineage>
        <taxon>Bacteria</taxon>
        <taxon>Bacillati</taxon>
        <taxon>Actinomycetota</taxon>
        <taxon>Actinomycetes</taxon>
        <taxon>Pseudonocardiales</taxon>
        <taxon>Pseudonocardiaceae</taxon>
        <taxon>Amycolatopsis</taxon>
    </lineage>
</organism>
<evidence type="ECO:0000256" key="1">
    <source>
        <dbReference type="SAM" id="SignalP"/>
    </source>
</evidence>
<feature type="chain" id="PRO_5030718270" description="Secreted protein" evidence="1">
    <location>
        <begin position="22"/>
        <end position="103"/>
    </location>
</feature>
<dbReference type="EMBL" id="JACGZW010000013">
    <property type="protein sequence ID" value="MBB1158247.1"/>
    <property type="molecule type" value="Genomic_DNA"/>
</dbReference>
<gene>
    <name evidence="2" type="ORF">H4281_34315</name>
</gene>
<dbReference type="Proteomes" id="UP000526734">
    <property type="component" value="Unassembled WGS sequence"/>
</dbReference>
<evidence type="ECO:0008006" key="4">
    <source>
        <dbReference type="Google" id="ProtNLM"/>
    </source>
</evidence>
<comment type="caution">
    <text evidence="2">The sequence shown here is derived from an EMBL/GenBank/DDBJ whole genome shotgun (WGS) entry which is preliminary data.</text>
</comment>
<protein>
    <recommendedName>
        <fullName evidence="4">Secreted protein</fullName>
    </recommendedName>
</protein>
<keyword evidence="1" id="KW-0732">Signal</keyword>
<name>A0A7W3ZEP1_9PSEU</name>